<proteinExistence type="predicted"/>
<gene>
    <name evidence="2" type="ORF">GPECTOR_2g1232</name>
</gene>
<protein>
    <submittedName>
        <fullName evidence="2">Uncharacterized protein</fullName>
    </submittedName>
</protein>
<evidence type="ECO:0000256" key="1">
    <source>
        <dbReference type="SAM" id="MobiDB-lite"/>
    </source>
</evidence>
<accession>A0A150H123</accession>
<feature type="region of interest" description="Disordered" evidence="1">
    <location>
        <begin position="194"/>
        <end position="220"/>
    </location>
</feature>
<keyword evidence="3" id="KW-1185">Reference proteome</keyword>
<comment type="caution">
    <text evidence="2">The sequence shown here is derived from an EMBL/GenBank/DDBJ whole genome shotgun (WGS) entry which is preliminary data.</text>
</comment>
<dbReference type="EMBL" id="LSYV01000003">
    <property type="protein sequence ID" value="KXZ55682.1"/>
    <property type="molecule type" value="Genomic_DNA"/>
</dbReference>
<evidence type="ECO:0000313" key="3">
    <source>
        <dbReference type="Proteomes" id="UP000075714"/>
    </source>
</evidence>
<dbReference type="Proteomes" id="UP000075714">
    <property type="component" value="Unassembled WGS sequence"/>
</dbReference>
<organism evidence="2 3">
    <name type="scientific">Gonium pectorale</name>
    <name type="common">Green alga</name>
    <dbReference type="NCBI Taxonomy" id="33097"/>
    <lineage>
        <taxon>Eukaryota</taxon>
        <taxon>Viridiplantae</taxon>
        <taxon>Chlorophyta</taxon>
        <taxon>core chlorophytes</taxon>
        <taxon>Chlorophyceae</taxon>
        <taxon>CS clade</taxon>
        <taxon>Chlamydomonadales</taxon>
        <taxon>Volvocaceae</taxon>
        <taxon>Gonium</taxon>
    </lineage>
</organism>
<sequence>MLEPCPLTLRGIDIPAVRQAAEMPSTSSSGTDWTRAAGAAVAGGAQHEPLSSGRKSAAERAGFDEGMYQDVGERSAGRHSSCGGDAGEDAGVGASAGLDDISRGDIGGTMATDDWTDRAAEGAAQYGAGGGVGHGGSVRFNRGGGDVGGTAAAAAEDLLAEAGGLLGGTAAAAATLANLGAGGSGDVRERMAADAGMGGARTAVSSDDSPGGVPGDQDRRTVVERTALKAAGALEAVESGVLGAAGRAAGSVGGAASTAASAVRSAAGKAAGAASSAGSKVKGAVTGAVKGAVSTAQRRKDKLRHKAEVAQSAYRIAEVGHEAKRAVKGVAASVRGAAEEAAGMVEGAAGRLAEGSERLGAEAQAAARQAALRAAEGAGAAVEWAQAAPIAATAAAEEVTEGLKEATRFAETAVGGVADRALDAAAVAAAKAAYAGIATVGSAAEAAAGAAAAVGDAVGGATEQAVGVVHTAGDHMEWAAELAAAAALRGEEVVPGTEAAILERMRAKGREGANLPADCVEGAAMDVQGEQGEQGSGAQEGRERRRGRQP</sequence>
<feature type="region of interest" description="Disordered" evidence="1">
    <location>
        <begin position="520"/>
        <end position="550"/>
    </location>
</feature>
<evidence type="ECO:0000313" key="2">
    <source>
        <dbReference type="EMBL" id="KXZ55682.1"/>
    </source>
</evidence>
<feature type="compositionally biased region" description="Low complexity" evidence="1">
    <location>
        <begin position="528"/>
        <end position="539"/>
    </location>
</feature>
<name>A0A150H123_GONPE</name>
<dbReference type="AlphaFoldDB" id="A0A150H123"/>
<reference evidence="3" key="1">
    <citation type="journal article" date="2016" name="Nat. Commun.">
        <title>The Gonium pectorale genome demonstrates co-option of cell cycle regulation during the evolution of multicellularity.</title>
        <authorList>
            <person name="Hanschen E.R."/>
            <person name="Marriage T.N."/>
            <person name="Ferris P.J."/>
            <person name="Hamaji T."/>
            <person name="Toyoda A."/>
            <person name="Fujiyama A."/>
            <person name="Neme R."/>
            <person name="Noguchi H."/>
            <person name="Minakuchi Y."/>
            <person name="Suzuki M."/>
            <person name="Kawai-Toyooka H."/>
            <person name="Smith D.R."/>
            <person name="Sparks H."/>
            <person name="Anderson J."/>
            <person name="Bakaric R."/>
            <person name="Luria V."/>
            <person name="Karger A."/>
            <person name="Kirschner M.W."/>
            <person name="Durand P.M."/>
            <person name="Michod R.E."/>
            <person name="Nozaki H."/>
            <person name="Olson B.J."/>
        </authorList>
    </citation>
    <scope>NUCLEOTIDE SEQUENCE [LARGE SCALE GENOMIC DNA]</scope>
    <source>
        <strain evidence="3">NIES-2863</strain>
    </source>
</reference>
<feature type="region of interest" description="Disordered" evidence="1">
    <location>
        <begin position="37"/>
        <end position="113"/>
    </location>
</feature>